<feature type="chain" id="PRO_5025499762" description="Lysozyme inhibitor LprI N-terminal domain-containing protein" evidence="1">
    <location>
        <begin position="28"/>
        <end position="114"/>
    </location>
</feature>
<feature type="signal peptide" evidence="1">
    <location>
        <begin position="1"/>
        <end position="27"/>
    </location>
</feature>
<sequence>MTTLSRLPAALLLAAILPLCCTAPASALNSDVGTLHASWRGCLHRNFDLQALVTSRTLAVESAVKSCRASEAAYLAALSTSPLVDDEDVSRVRPALIQRAKGWLLQKASAARPL</sequence>
<dbReference type="AlphaFoldDB" id="A0A679J139"/>
<organism evidence="2">
    <name type="scientific">Methylobacterium bullatum</name>
    <dbReference type="NCBI Taxonomy" id="570505"/>
    <lineage>
        <taxon>Bacteria</taxon>
        <taxon>Pseudomonadati</taxon>
        <taxon>Pseudomonadota</taxon>
        <taxon>Alphaproteobacteria</taxon>
        <taxon>Hyphomicrobiales</taxon>
        <taxon>Methylobacteriaceae</taxon>
        <taxon>Methylobacterium</taxon>
    </lineage>
</organism>
<evidence type="ECO:0000256" key="1">
    <source>
        <dbReference type="SAM" id="SignalP"/>
    </source>
</evidence>
<protein>
    <recommendedName>
        <fullName evidence="3">Lysozyme inhibitor LprI N-terminal domain-containing protein</fullName>
    </recommendedName>
</protein>
<accession>A0A679J139</accession>
<reference evidence="2" key="1">
    <citation type="submission" date="2019-12" db="EMBL/GenBank/DDBJ databases">
        <authorList>
            <person name="Cremers G."/>
        </authorList>
    </citation>
    <scope>NUCLEOTIDE SEQUENCE</scope>
    <source>
        <strain evidence="2">Mbul1</strain>
    </source>
</reference>
<name>A0A679J139_9HYPH</name>
<evidence type="ECO:0008006" key="3">
    <source>
        <dbReference type="Google" id="ProtNLM"/>
    </source>
</evidence>
<proteinExistence type="predicted"/>
<gene>
    <name evidence="2" type="ORF">MBUL_01584</name>
</gene>
<keyword evidence="1" id="KW-0732">Signal</keyword>
<evidence type="ECO:0000313" key="2">
    <source>
        <dbReference type="EMBL" id="CAA2102238.1"/>
    </source>
</evidence>
<dbReference type="EMBL" id="LR743504">
    <property type="protein sequence ID" value="CAA2102238.1"/>
    <property type="molecule type" value="Genomic_DNA"/>
</dbReference>